<feature type="transmembrane region" description="Helical" evidence="2">
    <location>
        <begin position="44"/>
        <end position="64"/>
    </location>
</feature>
<evidence type="ECO:0000256" key="2">
    <source>
        <dbReference type="SAM" id="Phobius"/>
    </source>
</evidence>
<protein>
    <recommendedName>
        <fullName evidence="5">DUF3592 domain-containing protein</fullName>
    </recommendedName>
</protein>
<organism evidence="3 4">
    <name type="scientific">Bifidobacterium moraviense</name>
    <dbReference type="NCBI Taxonomy" id="2675323"/>
    <lineage>
        <taxon>Bacteria</taxon>
        <taxon>Bacillati</taxon>
        <taxon>Actinomycetota</taxon>
        <taxon>Actinomycetes</taxon>
        <taxon>Bifidobacteriales</taxon>
        <taxon>Bifidobacteriaceae</taxon>
        <taxon>Bifidobacterium</taxon>
    </lineage>
</organism>
<keyword evidence="4" id="KW-1185">Reference proteome</keyword>
<dbReference type="EMBL" id="JAAIIH010000001">
    <property type="protein sequence ID" value="NMM99656.1"/>
    <property type="molecule type" value="Genomic_DNA"/>
</dbReference>
<sequence>MDEQQTPFDEPRRTDPARPAREDARDRERDQRQGRGRADPPNAIGAPIALGATGLVIAVVAWKFSMGASQTAFQAVLAENVGLLMMALAALTAAIMTIRSRVVAAVVLLLAAVGFGYYGVRGAMDWTLDQRDGVRDATASVMSLELESSDEGDFEYYKLTVRMPEGGSREWNLSKELAAGWEPRVGDEVDVTYYPRTDVLTSLSRR</sequence>
<evidence type="ECO:0000313" key="3">
    <source>
        <dbReference type="EMBL" id="NMM99656.1"/>
    </source>
</evidence>
<feature type="transmembrane region" description="Helical" evidence="2">
    <location>
        <begin position="76"/>
        <end position="96"/>
    </location>
</feature>
<keyword evidence="2" id="KW-0812">Transmembrane</keyword>
<feature type="transmembrane region" description="Helical" evidence="2">
    <location>
        <begin position="102"/>
        <end position="120"/>
    </location>
</feature>
<keyword evidence="2" id="KW-1133">Transmembrane helix</keyword>
<evidence type="ECO:0000256" key="1">
    <source>
        <dbReference type="SAM" id="MobiDB-lite"/>
    </source>
</evidence>
<feature type="compositionally biased region" description="Basic and acidic residues" evidence="1">
    <location>
        <begin position="9"/>
        <end position="38"/>
    </location>
</feature>
<feature type="region of interest" description="Disordered" evidence="1">
    <location>
        <begin position="1"/>
        <end position="43"/>
    </location>
</feature>
<dbReference type="RefSeq" id="WP_169274821.1">
    <property type="nucleotide sequence ID" value="NZ_JAAIIH010000001.1"/>
</dbReference>
<evidence type="ECO:0000313" key="4">
    <source>
        <dbReference type="Proteomes" id="UP000588277"/>
    </source>
</evidence>
<proteinExistence type="predicted"/>
<gene>
    <name evidence="3" type="ORF">G1C96_0234</name>
</gene>
<reference evidence="3 4" key="1">
    <citation type="submission" date="2020-02" db="EMBL/GenBank/DDBJ databases">
        <title>Characterization of phylogenetic diversity of novel bifidobacterial species isolated in Czech ZOOs.</title>
        <authorList>
            <person name="Lugli G.A."/>
            <person name="Vera N.B."/>
            <person name="Ventura M."/>
        </authorList>
    </citation>
    <scope>NUCLEOTIDE SEQUENCE [LARGE SCALE GENOMIC DNA]</scope>
    <source>
        <strain evidence="3 4">DSM 109958</strain>
    </source>
</reference>
<comment type="caution">
    <text evidence="3">The sequence shown here is derived from an EMBL/GenBank/DDBJ whole genome shotgun (WGS) entry which is preliminary data.</text>
</comment>
<dbReference type="AlphaFoldDB" id="A0A7Y0F225"/>
<name>A0A7Y0F225_9BIFI</name>
<evidence type="ECO:0008006" key="5">
    <source>
        <dbReference type="Google" id="ProtNLM"/>
    </source>
</evidence>
<keyword evidence="2" id="KW-0472">Membrane</keyword>
<dbReference type="Proteomes" id="UP000588277">
    <property type="component" value="Unassembled WGS sequence"/>
</dbReference>
<accession>A0A7Y0F225</accession>